<dbReference type="InterPro" id="IPR014795">
    <property type="entry name" value="TacA_1-like"/>
</dbReference>
<dbReference type="Pfam" id="PF08681">
    <property type="entry name" value="TacA1"/>
    <property type="match status" value="1"/>
</dbReference>
<protein>
    <submittedName>
        <fullName evidence="3">DUF1778 domain-containing protein</fullName>
    </submittedName>
</protein>
<dbReference type="PANTHER" id="PTHR35401">
    <property type="entry name" value="COPG FAMILY HELIX-TURN-HELIX PROTEIN-RELATED-RELATED"/>
    <property type="match status" value="1"/>
</dbReference>
<gene>
    <name evidence="3" type="ORF">GJV26_00230</name>
</gene>
<name>A0A6I3X220_9BURK</name>
<dbReference type="EMBL" id="WNWM01000001">
    <property type="protein sequence ID" value="MUI10924.1"/>
    <property type="molecule type" value="Genomic_DNA"/>
</dbReference>
<dbReference type="OrthoDB" id="5297731at2"/>
<reference evidence="3 4" key="1">
    <citation type="submission" date="2019-11" db="EMBL/GenBank/DDBJ databases">
        <title>Draft Genome Sequences of Six Type Strains of the Genus Massilia.</title>
        <authorList>
            <person name="Miess H."/>
            <person name="Frediansyah A."/>
            <person name="Goeker M."/>
            <person name="Gross H."/>
        </authorList>
    </citation>
    <scope>NUCLEOTIDE SEQUENCE [LARGE SCALE GENOMIC DNA]</scope>
    <source>
        <strain evidence="3 4">DSM 17513</strain>
    </source>
</reference>
<comment type="similarity">
    <text evidence="2">Belongs to the TacA antitoxin family.</text>
</comment>
<proteinExistence type="inferred from homology"/>
<comment type="caution">
    <text evidence="3">The sequence shown here is derived from an EMBL/GenBank/DDBJ whole genome shotgun (WGS) entry which is preliminary data.</text>
</comment>
<dbReference type="AlphaFoldDB" id="A0A6I3X220"/>
<evidence type="ECO:0000256" key="1">
    <source>
        <dbReference type="ARBA" id="ARBA00022649"/>
    </source>
</evidence>
<dbReference type="Gene3D" id="1.10.1220.10">
    <property type="entry name" value="Met repressor-like"/>
    <property type="match status" value="1"/>
</dbReference>
<evidence type="ECO:0000313" key="3">
    <source>
        <dbReference type="EMBL" id="MUI10924.1"/>
    </source>
</evidence>
<evidence type="ECO:0000256" key="2">
    <source>
        <dbReference type="ARBA" id="ARBA00049988"/>
    </source>
</evidence>
<organism evidence="3 4">
    <name type="scientific">Pseudoduganella dura</name>
    <dbReference type="NCBI Taxonomy" id="321982"/>
    <lineage>
        <taxon>Bacteria</taxon>
        <taxon>Pseudomonadati</taxon>
        <taxon>Pseudomonadota</taxon>
        <taxon>Betaproteobacteria</taxon>
        <taxon>Burkholderiales</taxon>
        <taxon>Oxalobacteraceae</taxon>
        <taxon>Telluria group</taxon>
        <taxon>Pseudoduganella</taxon>
    </lineage>
</organism>
<dbReference type="Proteomes" id="UP000431684">
    <property type="component" value="Unassembled WGS sequence"/>
</dbReference>
<keyword evidence="1" id="KW-1277">Toxin-antitoxin system</keyword>
<accession>A0A6I3X220</accession>
<keyword evidence="4" id="KW-1185">Reference proteome</keyword>
<dbReference type="InterPro" id="IPR013321">
    <property type="entry name" value="Arc_rbn_hlx_hlx"/>
</dbReference>
<evidence type="ECO:0000313" key="4">
    <source>
        <dbReference type="Proteomes" id="UP000431684"/>
    </source>
</evidence>
<sequence>MNVIEKERITARISSNVAAVLSSAAELTGTTMNGFVVQAALEKAQQVIDRESRTMITGNDAAMLLNLLDNPRKPNKAMERAFERFMKENHGNSEVPIAYKSA</sequence>
<dbReference type="Gene3D" id="1.20.890.30">
    <property type="entry name" value="VCA0319-like"/>
    <property type="match status" value="1"/>
</dbReference>
<dbReference type="GO" id="GO:0006355">
    <property type="term" value="P:regulation of DNA-templated transcription"/>
    <property type="evidence" value="ECO:0007669"/>
    <property type="project" value="InterPro"/>
</dbReference>
<dbReference type="RefSeq" id="WP_155706600.1">
    <property type="nucleotide sequence ID" value="NZ_BMWU01000049.1"/>
</dbReference>
<dbReference type="SUPFAM" id="SSF47598">
    <property type="entry name" value="Ribbon-helix-helix"/>
    <property type="match status" value="1"/>
</dbReference>
<dbReference type="InterPro" id="IPR010985">
    <property type="entry name" value="Ribbon_hlx_hlx"/>
</dbReference>
<dbReference type="PANTHER" id="PTHR35401:SF2">
    <property type="entry name" value="ABC-TYPE TRANSPORT SYSTEM"/>
    <property type="match status" value="1"/>
</dbReference>